<name>A0A0A3Z7Y7_9GAMM</name>
<dbReference type="AlphaFoldDB" id="A0A0A3Z7Y7"/>
<dbReference type="eggNOG" id="ENOG50341WB">
    <property type="taxonomic scope" value="Bacteria"/>
</dbReference>
<evidence type="ECO:0000313" key="1">
    <source>
        <dbReference type="EMBL" id="KGT93879.1"/>
    </source>
</evidence>
<protein>
    <submittedName>
        <fullName evidence="1">Uncharacterized protein</fullName>
    </submittedName>
</protein>
<comment type="caution">
    <text evidence="1">The sequence shown here is derived from an EMBL/GenBank/DDBJ whole genome shotgun (WGS) entry which is preliminary data.</text>
</comment>
<dbReference type="RefSeq" id="WP_034892330.1">
    <property type="nucleotide sequence ID" value="NZ_JRUQ01000032.1"/>
</dbReference>
<evidence type="ECO:0000313" key="2">
    <source>
        <dbReference type="Proteomes" id="UP000030351"/>
    </source>
</evidence>
<reference evidence="1 2" key="1">
    <citation type="submission" date="2014-10" db="EMBL/GenBank/DDBJ databases">
        <title>Genome sequence of Erwinia typographi M043b.</title>
        <authorList>
            <person name="Chan K.-G."/>
            <person name="Tan W.-S."/>
        </authorList>
    </citation>
    <scope>NUCLEOTIDE SEQUENCE [LARGE SCALE GENOMIC DNA]</scope>
    <source>
        <strain evidence="1 2">M043b</strain>
    </source>
</reference>
<accession>A0A0A3Z7Y7</accession>
<organism evidence="1 2">
    <name type="scientific">Erwinia typographi</name>
    <dbReference type="NCBI Taxonomy" id="371042"/>
    <lineage>
        <taxon>Bacteria</taxon>
        <taxon>Pseudomonadati</taxon>
        <taxon>Pseudomonadota</taxon>
        <taxon>Gammaproteobacteria</taxon>
        <taxon>Enterobacterales</taxon>
        <taxon>Erwiniaceae</taxon>
        <taxon>Erwinia</taxon>
    </lineage>
</organism>
<gene>
    <name evidence="1" type="ORF">NG99_11215</name>
</gene>
<dbReference type="Proteomes" id="UP000030351">
    <property type="component" value="Unassembled WGS sequence"/>
</dbReference>
<proteinExistence type="predicted"/>
<keyword evidence="2" id="KW-1185">Reference proteome</keyword>
<sequence>MGYVHSYYQVKSVPNDQWLLLTTQVANVFLLTQNRHIPGYLDPMVLCTADGQYPLLKPSDLLVEGLDGQPAIAFNGEERSDMSYETFHLSQHSSGYGFCKTTFLWTPSRPYDFMVKATLLIAHRFCPGCYNIGSDGTLEEWTNVQVWLSLNLGGKWPIPESITLKDE</sequence>
<dbReference type="EMBL" id="JRUQ01000032">
    <property type="protein sequence ID" value="KGT93879.1"/>
    <property type="molecule type" value="Genomic_DNA"/>
</dbReference>